<evidence type="ECO:0000256" key="1">
    <source>
        <dbReference type="ARBA" id="ARBA00004651"/>
    </source>
</evidence>
<keyword evidence="9" id="KW-1185">Reference proteome</keyword>
<evidence type="ECO:0000256" key="2">
    <source>
        <dbReference type="ARBA" id="ARBA00007543"/>
    </source>
</evidence>
<feature type="non-terminal residue" evidence="8">
    <location>
        <position position="1"/>
    </location>
</feature>
<keyword evidence="5 7" id="KW-1133">Transmembrane helix</keyword>
<dbReference type="EC" id="1.10.3.-" evidence="8"/>
<comment type="subcellular location">
    <subcellularLocation>
        <location evidence="1">Cell membrane</location>
        <topology evidence="1">Multi-pass membrane protein</topology>
    </subcellularLocation>
</comment>
<keyword evidence="6 7" id="KW-0472">Membrane</keyword>
<dbReference type="Proteomes" id="UP001366060">
    <property type="component" value="Unassembled WGS sequence"/>
</dbReference>
<name>A0ABU9HHF4_9GAMM</name>
<dbReference type="RefSeq" id="WP_341629464.1">
    <property type="nucleotide sequence ID" value="NZ_JBAKBA010000363.1"/>
</dbReference>
<evidence type="ECO:0000256" key="7">
    <source>
        <dbReference type="SAM" id="Phobius"/>
    </source>
</evidence>
<evidence type="ECO:0000256" key="3">
    <source>
        <dbReference type="ARBA" id="ARBA00022475"/>
    </source>
</evidence>
<keyword evidence="8" id="KW-0560">Oxidoreductase</keyword>
<dbReference type="InterPro" id="IPR003317">
    <property type="entry name" value="Cyt-d_oxidase_su2"/>
</dbReference>
<dbReference type="GO" id="GO:0016491">
    <property type="term" value="F:oxidoreductase activity"/>
    <property type="evidence" value="ECO:0007669"/>
    <property type="project" value="UniProtKB-KW"/>
</dbReference>
<dbReference type="Pfam" id="PF02322">
    <property type="entry name" value="Cyt_bd_oxida_II"/>
    <property type="match status" value="1"/>
</dbReference>
<keyword evidence="4 7" id="KW-0812">Transmembrane</keyword>
<accession>A0ABU9HHF4</accession>
<evidence type="ECO:0000256" key="6">
    <source>
        <dbReference type="ARBA" id="ARBA00023136"/>
    </source>
</evidence>
<protein>
    <submittedName>
        <fullName evidence="8">Cytochrome d ubiquinol oxidase subunit II</fullName>
        <ecNumber evidence="8">1.10.3.-</ecNumber>
    </submittedName>
</protein>
<comment type="caution">
    <text evidence="8">The sequence shown here is derived from an EMBL/GenBank/DDBJ whole genome shotgun (WGS) entry which is preliminary data.</text>
</comment>
<organism evidence="8 9">
    <name type="scientific">Psychromonas arctica</name>
    <dbReference type="NCBI Taxonomy" id="168275"/>
    <lineage>
        <taxon>Bacteria</taxon>
        <taxon>Pseudomonadati</taxon>
        <taxon>Pseudomonadota</taxon>
        <taxon>Gammaproteobacteria</taxon>
        <taxon>Alteromonadales</taxon>
        <taxon>Psychromonadaceae</taxon>
        <taxon>Psychromonas</taxon>
    </lineage>
</organism>
<keyword evidence="3" id="KW-1003">Cell membrane</keyword>
<evidence type="ECO:0000313" key="9">
    <source>
        <dbReference type="Proteomes" id="UP001366060"/>
    </source>
</evidence>
<comment type="similarity">
    <text evidence="2">Belongs to the cytochrome ubiquinol oxidase subunit 2 family.</text>
</comment>
<dbReference type="EMBL" id="JBAKBA010000363">
    <property type="protein sequence ID" value="MEL0661148.1"/>
    <property type="molecule type" value="Genomic_DNA"/>
</dbReference>
<reference evidence="8 9" key="1">
    <citation type="submission" date="2024-02" db="EMBL/GenBank/DDBJ databases">
        <title>Bacteria isolated from the canopy kelp, Nereocystis luetkeana.</title>
        <authorList>
            <person name="Pfister C.A."/>
            <person name="Younker I.T."/>
            <person name="Light S.H."/>
        </authorList>
    </citation>
    <scope>NUCLEOTIDE SEQUENCE [LARGE SCALE GENOMIC DNA]</scope>
    <source>
        <strain evidence="8 9">TI.2.07</strain>
    </source>
</reference>
<feature type="transmembrane region" description="Helical" evidence="7">
    <location>
        <begin position="47"/>
        <end position="70"/>
    </location>
</feature>
<feature type="transmembrane region" description="Helical" evidence="7">
    <location>
        <begin position="7"/>
        <end position="27"/>
    </location>
</feature>
<feature type="non-terminal residue" evidence="8">
    <location>
        <position position="71"/>
    </location>
</feature>
<proteinExistence type="inferred from homology"/>
<sequence length="71" mass="7902">HDKEAQPFIAYLGLFVVSFIGILISFYPYIIPPSLTIVEAAAPVSSLMFVLMGTIFLVPLILIYSGYAYWV</sequence>
<gene>
    <name evidence="8" type="ORF">V6255_18795</name>
</gene>
<evidence type="ECO:0000313" key="8">
    <source>
        <dbReference type="EMBL" id="MEL0661148.1"/>
    </source>
</evidence>
<evidence type="ECO:0000256" key="5">
    <source>
        <dbReference type="ARBA" id="ARBA00022989"/>
    </source>
</evidence>
<evidence type="ECO:0000256" key="4">
    <source>
        <dbReference type="ARBA" id="ARBA00022692"/>
    </source>
</evidence>